<dbReference type="EMBL" id="BLLF01000634">
    <property type="protein sequence ID" value="GFH13627.1"/>
    <property type="molecule type" value="Genomic_DNA"/>
</dbReference>
<proteinExistence type="predicted"/>
<reference evidence="1 2" key="1">
    <citation type="submission" date="2020-02" db="EMBL/GenBank/DDBJ databases">
        <title>Draft genome sequence of Haematococcus lacustris strain NIES-144.</title>
        <authorList>
            <person name="Morimoto D."/>
            <person name="Nakagawa S."/>
            <person name="Yoshida T."/>
            <person name="Sawayama S."/>
        </authorList>
    </citation>
    <scope>NUCLEOTIDE SEQUENCE [LARGE SCALE GENOMIC DNA]</scope>
    <source>
        <strain evidence="1 2">NIES-144</strain>
    </source>
</reference>
<gene>
    <name evidence="1" type="ORF">HaLaN_09554</name>
</gene>
<dbReference type="Gene3D" id="3.40.50.1820">
    <property type="entry name" value="alpha/beta hydrolase"/>
    <property type="match status" value="1"/>
</dbReference>
<name>A0A699YTS9_HAELA</name>
<dbReference type="AlphaFoldDB" id="A0A699YTS9"/>
<sequence length="117" mass="12805">ISTDEPVWLHSGPFDVVHSADVLDLLPGAVPSSTVGSGDCRVLLLSGFQLPASYYHTYAHGLATWGYTVLQYDLPGAVLKPFVRDEEEVGCMPLLLDWLRDQGRDPSSALYEVVDTQ</sequence>
<keyword evidence="2" id="KW-1185">Reference proteome</keyword>
<comment type="caution">
    <text evidence="1">The sequence shown here is derived from an EMBL/GenBank/DDBJ whole genome shotgun (WGS) entry which is preliminary data.</text>
</comment>
<dbReference type="InterPro" id="IPR029058">
    <property type="entry name" value="AB_hydrolase_fold"/>
</dbReference>
<accession>A0A699YTS9</accession>
<dbReference type="SUPFAM" id="SSF53474">
    <property type="entry name" value="alpha/beta-Hydrolases"/>
    <property type="match status" value="1"/>
</dbReference>
<feature type="non-terminal residue" evidence="1">
    <location>
        <position position="1"/>
    </location>
</feature>
<evidence type="ECO:0000313" key="2">
    <source>
        <dbReference type="Proteomes" id="UP000485058"/>
    </source>
</evidence>
<organism evidence="1 2">
    <name type="scientific">Haematococcus lacustris</name>
    <name type="common">Green alga</name>
    <name type="synonym">Haematococcus pluvialis</name>
    <dbReference type="NCBI Taxonomy" id="44745"/>
    <lineage>
        <taxon>Eukaryota</taxon>
        <taxon>Viridiplantae</taxon>
        <taxon>Chlorophyta</taxon>
        <taxon>core chlorophytes</taxon>
        <taxon>Chlorophyceae</taxon>
        <taxon>CS clade</taxon>
        <taxon>Chlamydomonadales</taxon>
        <taxon>Haematococcaceae</taxon>
        <taxon>Haematococcus</taxon>
    </lineage>
</organism>
<protein>
    <submittedName>
        <fullName evidence="1">Uncharacterized protein</fullName>
    </submittedName>
</protein>
<dbReference type="Proteomes" id="UP000485058">
    <property type="component" value="Unassembled WGS sequence"/>
</dbReference>
<evidence type="ECO:0000313" key="1">
    <source>
        <dbReference type="EMBL" id="GFH13627.1"/>
    </source>
</evidence>